<comment type="caution">
    <text evidence="1">The sequence shown here is derived from an EMBL/GenBank/DDBJ whole genome shotgun (WGS) entry which is preliminary data.</text>
</comment>
<accession>A0AA88X471</accession>
<protein>
    <submittedName>
        <fullName evidence="1">Uncharacterized protein</fullName>
    </submittedName>
</protein>
<sequence>MDTVPKNPLYCLKWPWDINLHQNPKNPNSCNFETPWLVKSVHNLGSIADKNEESHGTIMVNAKREKKGFEPSELASGYRHRTCGVPMLGTMRLHELGQDMDRIANVRPSDGEVDKATNESPIWSWVGKERTAIKSKTVVPFHRECSGLRCR</sequence>
<evidence type="ECO:0000313" key="2">
    <source>
        <dbReference type="Proteomes" id="UP001188597"/>
    </source>
</evidence>
<dbReference type="EMBL" id="JAVXUP010000077">
    <property type="protein sequence ID" value="KAK3039382.1"/>
    <property type="molecule type" value="Genomic_DNA"/>
</dbReference>
<name>A0AA88X471_9ASTE</name>
<proteinExistence type="predicted"/>
<evidence type="ECO:0000313" key="1">
    <source>
        <dbReference type="EMBL" id="KAK3039382.1"/>
    </source>
</evidence>
<reference evidence="1" key="1">
    <citation type="submission" date="2022-12" db="EMBL/GenBank/DDBJ databases">
        <title>Draft genome assemblies for two species of Escallonia (Escalloniales).</title>
        <authorList>
            <person name="Chanderbali A."/>
            <person name="Dervinis C."/>
            <person name="Anghel I."/>
            <person name="Soltis D."/>
            <person name="Soltis P."/>
            <person name="Zapata F."/>
        </authorList>
    </citation>
    <scope>NUCLEOTIDE SEQUENCE</scope>
    <source>
        <strain evidence="1">UCBG64.0493</strain>
        <tissue evidence="1">Leaf</tissue>
    </source>
</reference>
<organism evidence="1 2">
    <name type="scientific">Escallonia herrerae</name>
    <dbReference type="NCBI Taxonomy" id="1293975"/>
    <lineage>
        <taxon>Eukaryota</taxon>
        <taxon>Viridiplantae</taxon>
        <taxon>Streptophyta</taxon>
        <taxon>Embryophyta</taxon>
        <taxon>Tracheophyta</taxon>
        <taxon>Spermatophyta</taxon>
        <taxon>Magnoliopsida</taxon>
        <taxon>eudicotyledons</taxon>
        <taxon>Gunneridae</taxon>
        <taxon>Pentapetalae</taxon>
        <taxon>asterids</taxon>
        <taxon>campanulids</taxon>
        <taxon>Escalloniales</taxon>
        <taxon>Escalloniaceae</taxon>
        <taxon>Escallonia</taxon>
    </lineage>
</organism>
<dbReference type="Proteomes" id="UP001188597">
    <property type="component" value="Unassembled WGS sequence"/>
</dbReference>
<gene>
    <name evidence="1" type="ORF">RJ639_027631</name>
</gene>
<keyword evidence="2" id="KW-1185">Reference proteome</keyword>
<dbReference type="AlphaFoldDB" id="A0AA88X471"/>